<dbReference type="EMBL" id="LFVZ01000011">
    <property type="protein sequence ID" value="KTW27080.1"/>
    <property type="molecule type" value="Genomic_DNA"/>
</dbReference>
<comment type="similarity">
    <text evidence="1">Belongs to the V-ATPase D subunit family.</text>
</comment>
<reference evidence="5" key="1">
    <citation type="journal article" date="2016" name="Nat. Commun.">
        <title>Genome analysis of three Pneumocystis species reveals adaptation mechanisms to life exclusively in mammalian hosts.</title>
        <authorList>
            <person name="Ma L."/>
            <person name="Chen Z."/>
            <person name="Huang D.W."/>
            <person name="Kutty G."/>
            <person name="Ishihara M."/>
            <person name="Wang H."/>
            <person name="Abouelleil A."/>
            <person name="Bishop L."/>
            <person name="Davey E."/>
            <person name="Deng R."/>
            <person name="Deng X."/>
            <person name="Fan L."/>
            <person name="Fantoni G."/>
            <person name="Fitzgerald M."/>
            <person name="Gogineni E."/>
            <person name="Goldberg J.M."/>
            <person name="Handley G."/>
            <person name="Hu X."/>
            <person name="Huber C."/>
            <person name="Jiao X."/>
            <person name="Jones K."/>
            <person name="Levin J.Z."/>
            <person name="Liu Y."/>
            <person name="Macdonald P."/>
            <person name="Melnikov A."/>
            <person name="Raley C."/>
            <person name="Sassi M."/>
            <person name="Sherman B.T."/>
            <person name="Song X."/>
            <person name="Sykes S."/>
            <person name="Tran B."/>
            <person name="Walsh L."/>
            <person name="Xia Y."/>
            <person name="Yang J."/>
            <person name="Young S."/>
            <person name="Zeng Q."/>
            <person name="Zheng X."/>
            <person name="Stephens R."/>
            <person name="Nusbaum C."/>
            <person name="Birren B.W."/>
            <person name="Azadi P."/>
            <person name="Lempicki R.A."/>
            <person name="Cuomo C.A."/>
            <person name="Kovacs J.A."/>
        </authorList>
    </citation>
    <scope>NUCLEOTIDE SEQUENCE [LARGE SCALE GENOMIC DNA]</scope>
    <source>
        <strain evidence="5">B80</strain>
    </source>
</reference>
<evidence type="ECO:0000256" key="1">
    <source>
        <dbReference type="ARBA" id="ARBA00005850"/>
    </source>
</evidence>
<evidence type="ECO:0000313" key="4">
    <source>
        <dbReference type="EMBL" id="KTW27080.1"/>
    </source>
</evidence>
<dbReference type="Proteomes" id="UP000054454">
    <property type="component" value="Unassembled WGS sequence"/>
</dbReference>
<dbReference type="GO" id="GO:0046961">
    <property type="term" value="F:proton-transporting ATPase activity, rotational mechanism"/>
    <property type="evidence" value="ECO:0007669"/>
    <property type="project" value="InterPro"/>
</dbReference>
<keyword evidence="5" id="KW-1185">Reference proteome</keyword>
<dbReference type="OrthoDB" id="7676488at2759"/>
<keyword evidence="3" id="KW-0406">Ion transport</keyword>
<evidence type="ECO:0008006" key="6">
    <source>
        <dbReference type="Google" id="ProtNLM"/>
    </source>
</evidence>
<protein>
    <recommendedName>
        <fullName evidence="6">V-type proton ATPase subunit D</fullName>
    </recommendedName>
</protein>
<dbReference type="RefSeq" id="XP_018225271.1">
    <property type="nucleotide sequence ID" value="XM_018371106.1"/>
</dbReference>
<evidence type="ECO:0000313" key="5">
    <source>
        <dbReference type="Proteomes" id="UP000054454"/>
    </source>
</evidence>
<dbReference type="GeneID" id="28937309"/>
<sequence>MSDQNQRENVFPTRQSLGIMKTKLKGAVTGHSLLKRKSEALTKRFRTITKLIDDAKREMVQVMQLAAFSLAEMNYVMGDDVKYQILENTQTSCCRLKTRYENISGVFLPIYECSMEDMNDHRFVGLGKGGQKVRKCQEMYVKVIDVIVRLASLQTTFIILDDVIKVTNRRVNAVEYVIIPKVENTIKYINSELEELEREDFTRLKKVQVKKKLDIEKENREKDKMENVVIMNVLESNEDTDIIF</sequence>
<evidence type="ECO:0000256" key="3">
    <source>
        <dbReference type="ARBA" id="ARBA00023065"/>
    </source>
</evidence>
<dbReference type="Pfam" id="PF01813">
    <property type="entry name" value="ATP-synt_D"/>
    <property type="match status" value="1"/>
</dbReference>
<dbReference type="AlphaFoldDB" id="A0A0W4ZFE9"/>
<proteinExistence type="inferred from homology"/>
<comment type="caution">
    <text evidence="4">The sequence shown here is derived from an EMBL/GenBank/DDBJ whole genome shotgun (WGS) entry which is preliminary data.</text>
</comment>
<name>A0A0W4ZFE9_PNEC8</name>
<dbReference type="NCBIfam" id="TIGR00309">
    <property type="entry name" value="V_ATPase_subD"/>
    <property type="match status" value="1"/>
</dbReference>
<dbReference type="Gene3D" id="1.10.287.3240">
    <property type="match status" value="1"/>
</dbReference>
<dbReference type="VEuPathDB" id="FungiDB:T552_02572"/>
<dbReference type="PANTHER" id="PTHR11671">
    <property type="entry name" value="V-TYPE ATP SYNTHASE SUBUNIT D"/>
    <property type="match status" value="1"/>
</dbReference>
<evidence type="ECO:0000256" key="2">
    <source>
        <dbReference type="ARBA" id="ARBA00022448"/>
    </source>
</evidence>
<keyword evidence="2" id="KW-0813">Transport</keyword>
<gene>
    <name evidence="4" type="ORF">T552_02572</name>
</gene>
<organism evidence="4 5">
    <name type="scientific">Pneumocystis carinii (strain B80)</name>
    <name type="common">Rat pneumocystis pneumonia agent</name>
    <name type="synonym">Pneumocystis carinii f. sp. carinii</name>
    <dbReference type="NCBI Taxonomy" id="1408658"/>
    <lineage>
        <taxon>Eukaryota</taxon>
        <taxon>Fungi</taxon>
        <taxon>Dikarya</taxon>
        <taxon>Ascomycota</taxon>
        <taxon>Taphrinomycotina</taxon>
        <taxon>Pneumocystomycetes</taxon>
        <taxon>Pneumocystaceae</taxon>
        <taxon>Pneumocystis</taxon>
    </lineage>
</organism>
<dbReference type="InterPro" id="IPR002699">
    <property type="entry name" value="V_ATPase_D"/>
</dbReference>
<accession>A0A0W4ZFE9</accession>